<evidence type="ECO:0000256" key="4">
    <source>
        <dbReference type="ARBA" id="ARBA00022692"/>
    </source>
</evidence>
<proteinExistence type="predicted"/>
<keyword evidence="11" id="KW-1185">Reference proteome</keyword>
<dbReference type="PATRIC" id="fig|1125718.3.peg.598"/>
<evidence type="ECO:0000256" key="5">
    <source>
        <dbReference type="ARBA" id="ARBA00022989"/>
    </source>
</evidence>
<dbReference type="Gene3D" id="3.60.110.10">
    <property type="entry name" value="Carbon-nitrogen hydrolase"/>
    <property type="match status" value="1"/>
</dbReference>
<evidence type="ECO:0000259" key="9">
    <source>
        <dbReference type="PROSITE" id="PS50263"/>
    </source>
</evidence>
<evidence type="ECO:0000256" key="2">
    <source>
        <dbReference type="ARBA" id="ARBA00022475"/>
    </source>
</evidence>
<feature type="transmembrane region" description="Helical" evidence="8">
    <location>
        <begin position="49"/>
        <end position="67"/>
    </location>
</feature>
<organism evidence="10 11">
    <name type="scientific">Actinomyces massiliensis F0489</name>
    <dbReference type="NCBI Taxonomy" id="1125718"/>
    <lineage>
        <taxon>Bacteria</taxon>
        <taxon>Bacillati</taxon>
        <taxon>Actinomycetota</taxon>
        <taxon>Actinomycetes</taxon>
        <taxon>Actinomycetales</taxon>
        <taxon>Actinomycetaceae</taxon>
        <taxon>Actinomyces</taxon>
    </lineage>
</organism>
<feature type="domain" description="CN hydrolase" evidence="9">
    <location>
        <begin position="204"/>
        <end position="421"/>
    </location>
</feature>
<feature type="transmembrane region" description="Helical" evidence="8">
    <location>
        <begin position="142"/>
        <end position="170"/>
    </location>
</feature>
<feature type="transmembrane region" description="Helical" evidence="8">
    <location>
        <begin position="26"/>
        <end position="42"/>
    </location>
</feature>
<comment type="subcellular location">
    <subcellularLocation>
        <location evidence="1">Cell membrane</location>
        <topology evidence="1">Multi-pass membrane protein</topology>
    </subcellularLocation>
</comment>
<feature type="transmembrane region" description="Helical" evidence="8">
    <location>
        <begin position="103"/>
        <end position="122"/>
    </location>
</feature>
<evidence type="ECO:0000256" key="7">
    <source>
        <dbReference type="ARBA" id="ARBA00023315"/>
    </source>
</evidence>
<evidence type="ECO:0000313" key="11">
    <source>
        <dbReference type="Proteomes" id="UP000002941"/>
    </source>
</evidence>
<dbReference type="PROSITE" id="PS50263">
    <property type="entry name" value="CN_HYDROLASE"/>
    <property type="match status" value="1"/>
</dbReference>
<keyword evidence="5 8" id="KW-1133">Transmembrane helix</keyword>
<dbReference type="EMBL" id="AKFT01000039">
    <property type="protein sequence ID" value="EJF46921.1"/>
    <property type="molecule type" value="Genomic_DNA"/>
</dbReference>
<keyword evidence="4 8" id="KW-0812">Transmembrane</keyword>
<dbReference type="AlphaFoldDB" id="J0XDW2"/>
<name>J0XDW2_9ACTO</name>
<evidence type="ECO:0000256" key="3">
    <source>
        <dbReference type="ARBA" id="ARBA00022679"/>
    </source>
</evidence>
<dbReference type="eggNOG" id="COG0815">
    <property type="taxonomic scope" value="Bacteria"/>
</dbReference>
<dbReference type="Proteomes" id="UP000002941">
    <property type="component" value="Unassembled WGS sequence"/>
</dbReference>
<reference evidence="10 11" key="1">
    <citation type="submission" date="2012-05" db="EMBL/GenBank/DDBJ databases">
        <authorList>
            <person name="Harkins D.M."/>
            <person name="Madupu R."/>
            <person name="Durkin A.S."/>
            <person name="Torralba M."/>
            <person name="Methe B."/>
            <person name="Sutton G.G."/>
            <person name="Nelson K.E."/>
        </authorList>
    </citation>
    <scope>NUCLEOTIDE SEQUENCE [LARGE SCALE GENOMIC DNA]</scope>
    <source>
        <strain evidence="10 11">F0489</strain>
    </source>
</reference>
<evidence type="ECO:0000313" key="10">
    <source>
        <dbReference type="EMBL" id="EJF46921.1"/>
    </source>
</evidence>
<evidence type="ECO:0000256" key="8">
    <source>
        <dbReference type="SAM" id="Phobius"/>
    </source>
</evidence>
<feature type="transmembrane region" description="Helical" evidence="8">
    <location>
        <begin position="73"/>
        <end position="94"/>
    </location>
</feature>
<dbReference type="InterPro" id="IPR003010">
    <property type="entry name" value="C-N_Hydrolase"/>
</dbReference>
<keyword evidence="6 8" id="KW-0472">Membrane</keyword>
<dbReference type="PANTHER" id="PTHR38686">
    <property type="entry name" value="APOLIPOPROTEIN N-ACYLTRANSFERASE"/>
    <property type="match status" value="1"/>
</dbReference>
<dbReference type="PANTHER" id="PTHR38686:SF1">
    <property type="entry name" value="APOLIPOPROTEIN N-ACYLTRANSFERASE"/>
    <property type="match status" value="1"/>
</dbReference>
<gene>
    <name evidence="10" type="ORF">HMPREF1318_1707</name>
</gene>
<dbReference type="GO" id="GO:0016410">
    <property type="term" value="F:N-acyltransferase activity"/>
    <property type="evidence" value="ECO:0007669"/>
    <property type="project" value="InterPro"/>
</dbReference>
<dbReference type="Pfam" id="PF00795">
    <property type="entry name" value="CN_hydrolase"/>
    <property type="match status" value="1"/>
</dbReference>
<keyword evidence="7" id="KW-0012">Acyltransferase</keyword>
<feature type="transmembrane region" description="Helical" evidence="8">
    <location>
        <begin position="177"/>
        <end position="196"/>
    </location>
</feature>
<dbReference type="SUPFAM" id="SSF56317">
    <property type="entry name" value="Carbon-nitrogen hydrolase"/>
    <property type="match status" value="1"/>
</dbReference>
<dbReference type="InterPro" id="IPR004563">
    <property type="entry name" value="Apolipo_AcylTrfase"/>
</dbReference>
<accession>J0XDW2</accession>
<evidence type="ECO:0000256" key="6">
    <source>
        <dbReference type="ARBA" id="ARBA00023136"/>
    </source>
</evidence>
<dbReference type="GO" id="GO:0042158">
    <property type="term" value="P:lipoprotein biosynthetic process"/>
    <property type="evidence" value="ECO:0007669"/>
    <property type="project" value="InterPro"/>
</dbReference>
<dbReference type="InterPro" id="IPR036526">
    <property type="entry name" value="C-N_Hydrolase_sf"/>
</dbReference>
<sequence>MCYALALMAGAILALGAFVPVWWLQLGALLAFWPVFVLLRMVPVKHAYSAGLVFACAWLIPTTYWYYAFMPPWLAFAASFGFAALLANIFWVVLLRQRWGMRVVAPLFMLVWCGWLWARLHMPVTEDWWLPYSGYSLWRNSALIWLGGFGGEAVVEAVIVAVGIVLAWVWARRGWRASTALAVAIIAATVGGHFLVRQLPAHSASPAIAVQMMTRGGINQPATENDVDDLIEATDQALQERDTSQGAITVVWPENSIPTASESRLEKFAAEHRVRLVYHTNKRQGDGDYKQAVILDQDGRRILTNYKAHIAPAEDGTDWYTDQHAVSDGQVVTAYVCYDMHYPDIVKRLRGADSAYATLDDATYGYLQKQFHAADISLHAAQAGVPVTVASTNGPTIAVDSRGVVRQQMTGSGPAVLVVDR</sequence>
<protein>
    <recommendedName>
        <fullName evidence="9">CN hydrolase domain-containing protein</fullName>
    </recommendedName>
</protein>
<keyword evidence="3" id="KW-0808">Transferase</keyword>
<keyword evidence="2" id="KW-1003">Cell membrane</keyword>
<dbReference type="GO" id="GO:0005886">
    <property type="term" value="C:plasma membrane"/>
    <property type="evidence" value="ECO:0007669"/>
    <property type="project" value="UniProtKB-SubCell"/>
</dbReference>
<evidence type="ECO:0000256" key="1">
    <source>
        <dbReference type="ARBA" id="ARBA00004651"/>
    </source>
</evidence>
<comment type="caution">
    <text evidence="10">The sequence shown here is derived from an EMBL/GenBank/DDBJ whole genome shotgun (WGS) entry which is preliminary data.</text>
</comment>